<dbReference type="AlphaFoldDB" id="A0AA39F256"/>
<dbReference type="InterPro" id="IPR050468">
    <property type="entry name" value="Cuticle_Struct_Prot"/>
</dbReference>
<proteinExistence type="predicted"/>
<dbReference type="PANTHER" id="PTHR10380">
    <property type="entry name" value="CUTICLE PROTEIN"/>
    <property type="match status" value="1"/>
</dbReference>
<comment type="caution">
    <text evidence="4">The sequence shown here is derived from an EMBL/GenBank/DDBJ whole genome shotgun (WGS) entry which is preliminary data.</text>
</comment>
<feature type="signal peptide" evidence="3">
    <location>
        <begin position="1"/>
        <end position="16"/>
    </location>
</feature>
<name>A0AA39F256_MICHY</name>
<dbReference type="GO" id="GO:0008010">
    <property type="term" value="F:structural constituent of chitin-based larval cuticle"/>
    <property type="evidence" value="ECO:0007669"/>
    <property type="project" value="TreeGrafter"/>
</dbReference>
<dbReference type="Proteomes" id="UP001168972">
    <property type="component" value="Unassembled WGS sequence"/>
</dbReference>
<dbReference type="InterPro" id="IPR000618">
    <property type="entry name" value="Insect_cuticle"/>
</dbReference>
<dbReference type="EMBL" id="JAQQBR010001835">
    <property type="protein sequence ID" value="KAK0161552.1"/>
    <property type="molecule type" value="Genomic_DNA"/>
</dbReference>
<gene>
    <name evidence="4" type="ORF">PV327_010011</name>
</gene>
<reference evidence="4" key="1">
    <citation type="journal article" date="2023" name="bioRxiv">
        <title>Scaffold-level genome assemblies of two parasitoid biocontrol wasps reveal the parthenogenesis mechanism and an associated novel virus.</title>
        <authorList>
            <person name="Inwood S."/>
            <person name="Skelly J."/>
            <person name="Guhlin J."/>
            <person name="Harrop T."/>
            <person name="Goldson S."/>
            <person name="Dearden P."/>
        </authorList>
    </citation>
    <scope>NUCLEOTIDE SEQUENCE</scope>
    <source>
        <strain evidence="4">Lincoln</strain>
        <tissue evidence="4">Whole body</tissue>
    </source>
</reference>
<evidence type="ECO:0000256" key="2">
    <source>
        <dbReference type="PROSITE-ProRule" id="PRU00497"/>
    </source>
</evidence>
<evidence type="ECO:0000256" key="3">
    <source>
        <dbReference type="SAM" id="SignalP"/>
    </source>
</evidence>
<sequence>MKMIIVFAAVLAIAFAAPAQNQQQDVVIVKEVQHENIGVDGYKYNYELSNGQSVEESAELKSVAGADEPVLVVSGSFSYVDPETNQRYTVTYTADENGFHPSGAHISV</sequence>
<evidence type="ECO:0000313" key="5">
    <source>
        <dbReference type="Proteomes" id="UP001168972"/>
    </source>
</evidence>
<dbReference type="PROSITE" id="PS51155">
    <property type="entry name" value="CHIT_BIND_RR_2"/>
    <property type="match status" value="1"/>
</dbReference>
<evidence type="ECO:0000313" key="4">
    <source>
        <dbReference type="EMBL" id="KAK0161552.1"/>
    </source>
</evidence>
<protein>
    <submittedName>
        <fullName evidence="4">Uncharacterized protein</fullName>
    </submittedName>
</protein>
<dbReference type="Pfam" id="PF00379">
    <property type="entry name" value="Chitin_bind_4"/>
    <property type="match status" value="1"/>
</dbReference>
<accession>A0AA39F256</accession>
<dbReference type="PANTHER" id="PTHR10380:SF218">
    <property type="entry name" value="ADULT CUTICLE PROTEIN 65AA-RELATED"/>
    <property type="match status" value="1"/>
</dbReference>
<organism evidence="4 5">
    <name type="scientific">Microctonus hyperodae</name>
    <name type="common">Parasitoid wasp</name>
    <dbReference type="NCBI Taxonomy" id="165561"/>
    <lineage>
        <taxon>Eukaryota</taxon>
        <taxon>Metazoa</taxon>
        <taxon>Ecdysozoa</taxon>
        <taxon>Arthropoda</taxon>
        <taxon>Hexapoda</taxon>
        <taxon>Insecta</taxon>
        <taxon>Pterygota</taxon>
        <taxon>Neoptera</taxon>
        <taxon>Endopterygota</taxon>
        <taxon>Hymenoptera</taxon>
        <taxon>Apocrita</taxon>
        <taxon>Ichneumonoidea</taxon>
        <taxon>Braconidae</taxon>
        <taxon>Euphorinae</taxon>
        <taxon>Microctonus</taxon>
    </lineage>
</organism>
<feature type="chain" id="PRO_5041334414" evidence="3">
    <location>
        <begin position="17"/>
        <end position="108"/>
    </location>
</feature>
<reference evidence="4" key="2">
    <citation type="submission" date="2023-03" db="EMBL/GenBank/DDBJ databases">
        <authorList>
            <person name="Inwood S.N."/>
            <person name="Skelly J.G."/>
            <person name="Guhlin J."/>
            <person name="Harrop T.W.R."/>
            <person name="Goldson S.G."/>
            <person name="Dearden P.K."/>
        </authorList>
    </citation>
    <scope>NUCLEOTIDE SEQUENCE</scope>
    <source>
        <strain evidence="4">Lincoln</strain>
        <tissue evidence="4">Whole body</tissue>
    </source>
</reference>
<dbReference type="GO" id="GO:0062129">
    <property type="term" value="C:chitin-based extracellular matrix"/>
    <property type="evidence" value="ECO:0007669"/>
    <property type="project" value="TreeGrafter"/>
</dbReference>
<keyword evidence="1 2" id="KW-0193">Cuticle</keyword>
<keyword evidence="3" id="KW-0732">Signal</keyword>
<keyword evidence="5" id="KW-1185">Reference proteome</keyword>
<evidence type="ECO:0000256" key="1">
    <source>
        <dbReference type="ARBA" id="ARBA00022460"/>
    </source>
</evidence>